<gene>
    <name evidence="1" type="ORF">MUK42_37318</name>
</gene>
<sequence length="67" mass="7514">MSVTLVVINLQISKIWMRSESSKSTFAFTGSDGFPFIAPPQFQPDKINQIANPWKGRNCFAICIYTA</sequence>
<evidence type="ECO:0000313" key="2">
    <source>
        <dbReference type="Proteomes" id="UP001055439"/>
    </source>
</evidence>
<organism evidence="1 2">
    <name type="scientific">Musa troglodytarum</name>
    <name type="common">fe'i banana</name>
    <dbReference type="NCBI Taxonomy" id="320322"/>
    <lineage>
        <taxon>Eukaryota</taxon>
        <taxon>Viridiplantae</taxon>
        <taxon>Streptophyta</taxon>
        <taxon>Embryophyta</taxon>
        <taxon>Tracheophyta</taxon>
        <taxon>Spermatophyta</taxon>
        <taxon>Magnoliopsida</taxon>
        <taxon>Liliopsida</taxon>
        <taxon>Zingiberales</taxon>
        <taxon>Musaceae</taxon>
        <taxon>Musa</taxon>
    </lineage>
</organism>
<accession>A0A9E7GIZ1</accession>
<name>A0A9E7GIZ1_9LILI</name>
<dbReference type="EMBL" id="CP097508">
    <property type="protein sequence ID" value="URE13903.1"/>
    <property type="molecule type" value="Genomic_DNA"/>
</dbReference>
<dbReference type="Proteomes" id="UP001055439">
    <property type="component" value="Chromosome 6"/>
</dbReference>
<keyword evidence="2" id="KW-1185">Reference proteome</keyword>
<proteinExistence type="predicted"/>
<protein>
    <submittedName>
        <fullName evidence="1">Uncharacterized protein</fullName>
    </submittedName>
</protein>
<dbReference type="AlphaFoldDB" id="A0A9E7GIZ1"/>
<reference evidence="1" key="1">
    <citation type="submission" date="2022-05" db="EMBL/GenBank/DDBJ databases">
        <title>The Musa troglodytarum L. genome provides insights into the mechanism of non-climacteric behaviour and enrichment of carotenoids.</title>
        <authorList>
            <person name="Wang J."/>
        </authorList>
    </citation>
    <scope>NUCLEOTIDE SEQUENCE</scope>
    <source>
        <tissue evidence="1">Leaf</tissue>
    </source>
</reference>
<evidence type="ECO:0000313" key="1">
    <source>
        <dbReference type="EMBL" id="URE13903.1"/>
    </source>
</evidence>